<keyword evidence="1" id="KW-0863">Zinc-finger</keyword>
<dbReference type="GeneTree" id="ENSGT01100000263588"/>
<dbReference type="SMART" id="SM00343">
    <property type="entry name" value="ZnF_C2HC"/>
    <property type="match status" value="2"/>
</dbReference>
<reference evidence="4" key="2">
    <citation type="submission" date="2025-08" db="UniProtKB">
        <authorList>
            <consortium name="Ensembl"/>
        </authorList>
    </citation>
    <scope>IDENTIFICATION</scope>
</reference>
<dbReference type="PROSITE" id="PS50158">
    <property type="entry name" value="ZF_CCHC"/>
    <property type="match status" value="1"/>
</dbReference>
<keyword evidence="1" id="KW-0479">Metal-binding</keyword>
<dbReference type="Pfam" id="PF00098">
    <property type="entry name" value="zf-CCHC"/>
    <property type="match status" value="1"/>
</dbReference>
<dbReference type="SUPFAM" id="SSF57756">
    <property type="entry name" value="Retrovirus zinc finger-like domains"/>
    <property type="match status" value="1"/>
</dbReference>
<reference evidence="4" key="1">
    <citation type="submission" date="2023-05" db="EMBL/GenBank/DDBJ databases">
        <title>High-quality long-read genome of Scophthalmus maximus.</title>
        <authorList>
            <person name="Lien S."/>
            <person name="Martinez P."/>
        </authorList>
    </citation>
    <scope>NUCLEOTIDE SEQUENCE [LARGE SCALE GENOMIC DNA]</scope>
</reference>
<organism evidence="4 5">
    <name type="scientific">Scophthalmus maximus</name>
    <name type="common">Turbot</name>
    <name type="synonym">Psetta maxima</name>
    <dbReference type="NCBI Taxonomy" id="52904"/>
    <lineage>
        <taxon>Eukaryota</taxon>
        <taxon>Metazoa</taxon>
        <taxon>Chordata</taxon>
        <taxon>Craniata</taxon>
        <taxon>Vertebrata</taxon>
        <taxon>Euteleostomi</taxon>
        <taxon>Actinopterygii</taxon>
        <taxon>Neopterygii</taxon>
        <taxon>Teleostei</taxon>
        <taxon>Neoteleostei</taxon>
        <taxon>Acanthomorphata</taxon>
        <taxon>Carangaria</taxon>
        <taxon>Pleuronectiformes</taxon>
        <taxon>Pleuronectoidei</taxon>
        <taxon>Scophthalmidae</taxon>
        <taxon>Scophthalmus</taxon>
    </lineage>
</organism>
<name>A0A8D3E0E7_SCOMX</name>
<feature type="region of interest" description="Disordered" evidence="2">
    <location>
        <begin position="228"/>
        <end position="389"/>
    </location>
</feature>
<feature type="compositionally biased region" description="Acidic residues" evidence="2">
    <location>
        <begin position="249"/>
        <end position="258"/>
    </location>
</feature>
<dbReference type="Gene3D" id="4.10.60.10">
    <property type="entry name" value="Zinc finger, CCHC-type"/>
    <property type="match status" value="1"/>
</dbReference>
<protein>
    <recommendedName>
        <fullName evidence="3">CCHC-type domain-containing protein</fullName>
    </recommendedName>
</protein>
<keyword evidence="1" id="KW-0862">Zinc</keyword>
<proteinExistence type="predicted"/>
<feature type="compositionally biased region" description="Basic and acidic residues" evidence="2">
    <location>
        <begin position="378"/>
        <end position="389"/>
    </location>
</feature>
<dbReference type="Proteomes" id="UP000694558">
    <property type="component" value="Chromosome 5"/>
</dbReference>
<accession>A0A8D3E0E7</accession>
<evidence type="ECO:0000313" key="5">
    <source>
        <dbReference type="Proteomes" id="UP000694558"/>
    </source>
</evidence>
<feature type="compositionally biased region" description="Basic and acidic residues" evidence="2">
    <location>
        <begin position="8"/>
        <end position="35"/>
    </location>
</feature>
<sequence length="389" mass="43558">MFVFGPHTADDHGTGTNEKAKNDGQRERQPRDDNIKYERELTLRIEITGGEKVTVMEFLQETAKTCGEIVACRSTGPNNFEICMKTAEGKEKVLDGFKIRDARVIGKGLLNNEMVVSFMGLPAYIEDTDITQKIISWGVQPVSQIKRRMWPGTDVADGTRFLKVKFTEQVRSLPYSTKFNTVGGPEYFRVIHDRQEKVCRLCIQPGHILKECPSFICYRCGGQGHYARECDQQQPREATHSPDTRDSEESMSGEEEQKDESVADDMEHGEQEEGRQKDGETRMPEAENNEGEKDGEKEEDSSRGAVVEQELLDGSKDAGQGSPKPASAEGESRDGGKDSDPTESEEEGKEENAGTRKRLSGGGLSEMTEKKKKKKKKAEQAKQDNYDKE</sequence>
<evidence type="ECO:0000313" key="4">
    <source>
        <dbReference type="Ensembl" id="ENSSMAP00000065256.1"/>
    </source>
</evidence>
<dbReference type="GO" id="GO:0008270">
    <property type="term" value="F:zinc ion binding"/>
    <property type="evidence" value="ECO:0007669"/>
    <property type="project" value="UniProtKB-KW"/>
</dbReference>
<dbReference type="InterPro" id="IPR036875">
    <property type="entry name" value="Znf_CCHC_sf"/>
</dbReference>
<feature type="domain" description="CCHC-type" evidence="3">
    <location>
        <begin position="217"/>
        <end position="232"/>
    </location>
</feature>
<feature type="region of interest" description="Disordered" evidence="2">
    <location>
        <begin position="1"/>
        <end position="35"/>
    </location>
</feature>
<dbReference type="InterPro" id="IPR001878">
    <property type="entry name" value="Znf_CCHC"/>
</dbReference>
<feature type="compositionally biased region" description="Basic and acidic residues" evidence="2">
    <location>
        <begin position="237"/>
        <end position="248"/>
    </location>
</feature>
<feature type="compositionally biased region" description="Basic and acidic residues" evidence="2">
    <location>
        <begin position="330"/>
        <end position="340"/>
    </location>
</feature>
<dbReference type="GO" id="GO:0003676">
    <property type="term" value="F:nucleic acid binding"/>
    <property type="evidence" value="ECO:0007669"/>
    <property type="project" value="InterPro"/>
</dbReference>
<dbReference type="AlphaFoldDB" id="A0A8D3E0E7"/>
<dbReference type="Ensembl" id="ENSSMAT00000054890.1">
    <property type="protein sequence ID" value="ENSSMAP00000065256.1"/>
    <property type="gene ID" value="ENSSMAG00000030640.1"/>
</dbReference>
<feature type="compositionally biased region" description="Basic and acidic residues" evidence="2">
    <location>
        <begin position="259"/>
        <end position="302"/>
    </location>
</feature>
<evidence type="ECO:0000259" key="3">
    <source>
        <dbReference type="PROSITE" id="PS50158"/>
    </source>
</evidence>
<evidence type="ECO:0000256" key="2">
    <source>
        <dbReference type="SAM" id="MobiDB-lite"/>
    </source>
</evidence>
<evidence type="ECO:0000256" key="1">
    <source>
        <dbReference type="PROSITE-ProRule" id="PRU00047"/>
    </source>
</evidence>